<dbReference type="Proteomes" id="UP001164390">
    <property type="component" value="Chromosome"/>
</dbReference>
<sequence length="248" mass="27686">MSGWWQRTDYPRSSTYDPEWLLSLDMGPNPLWLLEDLLVDLVIPPGARVLDLGSGLGATSVFLAREFGAEVWATDLWVSEAAATKVIADCGVEDLVHVVNADVRSLSYDNEQFDVMVSIDSWEYFGTDDRVLPSLLRVLRPGGRIGIATPCLREEFATYEECPAHVREVVGWEAAAWHSPDWWRAQWARTGLVDVTSCRAQERGWSDWLAWTQALDARDPGSQRAVLDMLEADGGANLSFAMVTAVKR</sequence>
<keyword evidence="2 7" id="KW-0489">Methyltransferase</keyword>
<dbReference type="InterPro" id="IPR029063">
    <property type="entry name" value="SAM-dependent_MTases_sf"/>
</dbReference>
<dbReference type="PANTHER" id="PTHR44307:SF2">
    <property type="entry name" value="PHOSPHOETHANOLAMINE METHYLTRANSFERASE ISOFORM X1"/>
    <property type="match status" value="1"/>
</dbReference>
<proteinExistence type="predicted"/>
<dbReference type="AlphaFoldDB" id="A0AA46YL15"/>
<dbReference type="PANTHER" id="PTHR44307">
    <property type="entry name" value="PHOSPHOETHANOLAMINE METHYLTRANSFERASE"/>
    <property type="match status" value="1"/>
</dbReference>
<organism evidence="7 8">
    <name type="scientific">Solicola gregarius</name>
    <dbReference type="NCBI Taxonomy" id="2908642"/>
    <lineage>
        <taxon>Bacteria</taxon>
        <taxon>Bacillati</taxon>
        <taxon>Actinomycetota</taxon>
        <taxon>Actinomycetes</taxon>
        <taxon>Propionibacteriales</taxon>
        <taxon>Nocardioidaceae</taxon>
        <taxon>Solicola</taxon>
    </lineage>
</organism>
<evidence type="ECO:0000256" key="5">
    <source>
        <dbReference type="ARBA" id="ARBA00047622"/>
    </source>
</evidence>
<dbReference type="SUPFAM" id="SSF53335">
    <property type="entry name" value="S-adenosyl-L-methionine-dependent methyltransferases"/>
    <property type="match status" value="1"/>
</dbReference>
<feature type="domain" description="Methyltransferase" evidence="6">
    <location>
        <begin position="49"/>
        <end position="143"/>
    </location>
</feature>
<reference evidence="7" key="1">
    <citation type="submission" date="2022-01" db="EMBL/GenBank/DDBJ databases">
        <title>Nocardioidaceae gen. sp. A5X3R13.</title>
        <authorList>
            <person name="Lopez Marin M.A."/>
            <person name="Uhlik O."/>
        </authorList>
    </citation>
    <scope>NUCLEOTIDE SEQUENCE</scope>
    <source>
        <strain evidence="7">A5X3R13</strain>
    </source>
</reference>
<evidence type="ECO:0000256" key="3">
    <source>
        <dbReference type="ARBA" id="ARBA00022679"/>
    </source>
</evidence>
<comment type="pathway">
    <text evidence="1">Lipid metabolism.</text>
</comment>
<dbReference type="RefSeq" id="WP_271635304.1">
    <property type="nucleotide sequence ID" value="NZ_CP094970.1"/>
</dbReference>
<evidence type="ECO:0000313" key="7">
    <source>
        <dbReference type="EMBL" id="UYM06405.1"/>
    </source>
</evidence>
<accession>A0AA46YL15</accession>
<comment type="catalytic activity">
    <reaction evidence="5">
        <text>phosphoethanolamine + S-adenosyl-L-methionine = N-methylethanolamine phosphate + S-adenosyl-L-homocysteine + H(+)</text>
        <dbReference type="Rhea" id="RHEA:20365"/>
        <dbReference type="ChEBI" id="CHEBI:15378"/>
        <dbReference type="ChEBI" id="CHEBI:57781"/>
        <dbReference type="ChEBI" id="CHEBI:57856"/>
        <dbReference type="ChEBI" id="CHEBI:58190"/>
        <dbReference type="ChEBI" id="CHEBI:59789"/>
        <dbReference type="EC" id="2.1.1.103"/>
    </reaction>
    <physiologicalReaction direction="left-to-right" evidence="5">
        <dbReference type="Rhea" id="RHEA:20366"/>
    </physiologicalReaction>
</comment>
<dbReference type="InterPro" id="IPR041698">
    <property type="entry name" value="Methyltransf_25"/>
</dbReference>
<name>A0AA46YL15_9ACTN</name>
<dbReference type="GO" id="GO:0000234">
    <property type="term" value="F:phosphoethanolamine N-methyltransferase activity"/>
    <property type="evidence" value="ECO:0007669"/>
    <property type="project" value="UniProtKB-EC"/>
</dbReference>
<gene>
    <name evidence="7" type="ORF">L0C25_04845</name>
</gene>
<dbReference type="Gene3D" id="3.40.50.150">
    <property type="entry name" value="Vaccinia Virus protein VP39"/>
    <property type="match status" value="1"/>
</dbReference>
<dbReference type="KEGG" id="sgrg:L0C25_04845"/>
<protein>
    <submittedName>
        <fullName evidence="7">Methyltransferase domain-containing protein</fullName>
    </submittedName>
</protein>
<dbReference type="GO" id="GO:0032259">
    <property type="term" value="P:methylation"/>
    <property type="evidence" value="ECO:0007669"/>
    <property type="project" value="UniProtKB-KW"/>
</dbReference>
<dbReference type="CDD" id="cd02440">
    <property type="entry name" value="AdoMet_MTases"/>
    <property type="match status" value="1"/>
</dbReference>
<comment type="pathway">
    <text evidence="4">Phospholipid metabolism.</text>
</comment>
<keyword evidence="3" id="KW-0808">Transferase</keyword>
<evidence type="ECO:0000256" key="2">
    <source>
        <dbReference type="ARBA" id="ARBA00022603"/>
    </source>
</evidence>
<evidence type="ECO:0000256" key="1">
    <source>
        <dbReference type="ARBA" id="ARBA00005189"/>
    </source>
</evidence>
<evidence type="ECO:0000259" key="6">
    <source>
        <dbReference type="Pfam" id="PF13649"/>
    </source>
</evidence>
<evidence type="ECO:0000256" key="4">
    <source>
        <dbReference type="ARBA" id="ARBA00025707"/>
    </source>
</evidence>
<dbReference type="Pfam" id="PF13649">
    <property type="entry name" value="Methyltransf_25"/>
    <property type="match status" value="1"/>
</dbReference>
<evidence type="ECO:0000313" key="8">
    <source>
        <dbReference type="Proteomes" id="UP001164390"/>
    </source>
</evidence>
<dbReference type="EMBL" id="CP094970">
    <property type="protein sequence ID" value="UYM06405.1"/>
    <property type="molecule type" value="Genomic_DNA"/>
</dbReference>
<keyword evidence="8" id="KW-1185">Reference proteome</keyword>